<proteinExistence type="predicted"/>
<sequence>MTFAKSSGNREIDAFLQSTDGVLQWFPYEQFENPNEIGKGGFANIFHAGWKNEMYESEIVLKEFLDSEEISQKFLNEKELAQRVYQKC</sequence>
<reference evidence="2" key="1">
    <citation type="submission" date="2021-06" db="EMBL/GenBank/DDBJ databases">
        <authorList>
            <person name="Kallberg Y."/>
            <person name="Tangrot J."/>
            <person name="Rosling A."/>
        </authorList>
    </citation>
    <scope>NUCLEOTIDE SEQUENCE</scope>
    <source>
        <strain evidence="2">IN212</strain>
    </source>
</reference>
<keyword evidence="1" id="KW-0067">ATP-binding</keyword>
<dbReference type="Proteomes" id="UP000789396">
    <property type="component" value="Unassembled WGS sequence"/>
</dbReference>
<feature type="binding site" evidence="1">
    <location>
        <position position="62"/>
    </location>
    <ligand>
        <name>ATP</name>
        <dbReference type="ChEBI" id="CHEBI:30616"/>
    </ligand>
</feature>
<dbReference type="PROSITE" id="PS00107">
    <property type="entry name" value="PROTEIN_KINASE_ATP"/>
    <property type="match status" value="1"/>
</dbReference>
<keyword evidence="1" id="KW-0547">Nucleotide-binding</keyword>
<protein>
    <submittedName>
        <fullName evidence="2">18772_t:CDS:1</fullName>
    </submittedName>
</protein>
<organism evidence="2 3">
    <name type="scientific">Racocetra fulgida</name>
    <dbReference type="NCBI Taxonomy" id="60492"/>
    <lineage>
        <taxon>Eukaryota</taxon>
        <taxon>Fungi</taxon>
        <taxon>Fungi incertae sedis</taxon>
        <taxon>Mucoromycota</taxon>
        <taxon>Glomeromycotina</taxon>
        <taxon>Glomeromycetes</taxon>
        <taxon>Diversisporales</taxon>
        <taxon>Gigasporaceae</taxon>
        <taxon>Racocetra</taxon>
    </lineage>
</organism>
<dbReference type="OrthoDB" id="2399323at2759"/>
<comment type="caution">
    <text evidence="2">The sequence shown here is derived from an EMBL/GenBank/DDBJ whole genome shotgun (WGS) entry which is preliminary data.</text>
</comment>
<dbReference type="EMBL" id="CAJVPZ010005369">
    <property type="protein sequence ID" value="CAG8560326.1"/>
    <property type="molecule type" value="Genomic_DNA"/>
</dbReference>
<dbReference type="AlphaFoldDB" id="A0A9N9B9Q5"/>
<evidence type="ECO:0000256" key="1">
    <source>
        <dbReference type="PROSITE-ProRule" id="PRU10141"/>
    </source>
</evidence>
<accession>A0A9N9B9Q5</accession>
<dbReference type="SUPFAM" id="SSF56112">
    <property type="entry name" value="Protein kinase-like (PK-like)"/>
    <property type="match status" value="1"/>
</dbReference>
<keyword evidence="3" id="KW-1185">Reference proteome</keyword>
<dbReference type="Gene3D" id="3.30.200.20">
    <property type="entry name" value="Phosphorylase Kinase, domain 1"/>
    <property type="match status" value="1"/>
</dbReference>
<dbReference type="InterPro" id="IPR011009">
    <property type="entry name" value="Kinase-like_dom_sf"/>
</dbReference>
<gene>
    <name evidence="2" type="ORF">RFULGI_LOCUS5031</name>
</gene>
<dbReference type="GO" id="GO:0005524">
    <property type="term" value="F:ATP binding"/>
    <property type="evidence" value="ECO:0007669"/>
    <property type="project" value="UniProtKB-UniRule"/>
</dbReference>
<dbReference type="InterPro" id="IPR017441">
    <property type="entry name" value="Protein_kinase_ATP_BS"/>
</dbReference>
<name>A0A9N9B9Q5_9GLOM</name>
<evidence type="ECO:0000313" key="2">
    <source>
        <dbReference type="EMBL" id="CAG8560326.1"/>
    </source>
</evidence>
<evidence type="ECO:0000313" key="3">
    <source>
        <dbReference type="Proteomes" id="UP000789396"/>
    </source>
</evidence>